<dbReference type="GO" id="GO:0009507">
    <property type="term" value="C:chloroplast"/>
    <property type="evidence" value="ECO:0007669"/>
    <property type="project" value="UniProtKB-SubCell"/>
</dbReference>
<keyword evidence="4" id="KW-0934">Plastid</keyword>
<evidence type="ECO:0000256" key="2">
    <source>
        <dbReference type="ARBA" id="ARBA00005933"/>
    </source>
</evidence>
<name>A0A7S1UAH2_9STRA</name>
<dbReference type="SUPFAM" id="SSF103511">
    <property type="entry name" value="Chlorophyll a-b binding protein"/>
    <property type="match status" value="1"/>
</dbReference>
<accession>A0A7S1UAH2</accession>
<gene>
    <name evidence="5" type="ORF">PPAR1163_LOCUS20470</name>
</gene>
<evidence type="ECO:0000256" key="1">
    <source>
        <dbReference type="ARBA" id="ARBA00004229"/>
    </source>
</evidence>
<evidence type="ECO:0000313" key="5">
    <source>
        <dbReference type="EMBL" id="CAD9262089.1"/>
    </source>
</evidence>
<evidence type="ECO:0000256" key="3">
    <source>
        <dbReference type="ARBA" id="ARBA00022528"/>
    </source>
</evidence>
<dbReference type="EMBL" id="HBGJ01032399">
    <property type="protein sequence ID" value="CAD9262089.1"/>
    <property type="molecule type" value="Transcribed_RNA"/>
</dbReference>
<sequence>MREVELKHGRVSMLAILGHIATASGMRWDAAYDAAGHTFKEVPAGLAAFSKIGGPGLQWIILTVGVLEIGFYECKDDVAADYEARMDKMGWTDAKKRSKKNIEINNGRAAMMGILGLMVHEQINNDPYVLNAILGAPVRFNELYGA</sequence>
<protein>
    <submittedName>
        <fullName evidence="5">Uncharacterized protein</fullName>
    </submittedName>
</protein>
<evidence type="ECO:0000256" key="4">
    <source>
        <dbReference type="ARBA" id="ARBA00022640"/>
    </source>
</evidence>
<comment type="subcellular location">
    <subcellularLocation>
        <location evidence="1">Plastid</location>
        <location evidence="1">Chloroplast</location>
    </subcellularLocation>
</comment>
<proteinExistence type="inferred from homology"/>
<dbReference type="Gene3D" id="1.10.3460.10">
    <property type="entry name" value="Chlorophyll a/b binding protein domain"/>
    <property type="match status" value="1"/>
</dbReference>
<dbReference type="AlphaFoldDB" id="A0A7S1UAH2"/>
<keyword evidence="3" id="KW-0150">Chloroplast</keyword>
<dbReference type="InterPro" id="IPR022796">
    <property type="entry name" value="Chloroa_b-bind"/>
</dbReference>
<reference evidence="5" key="1">
    <citation type="submission" date="2021-01" db="EMBL/GenBank/DDBJ databases">
        <authorList>
            <person name="Corre E."/>
            <person name="Pelletier E."/>
            <person name="Niang G."/>
            <person name="Scheremetjew M."/>
            <person name="Finn R."/>
            <person name="Kale V."/>
            <person name="Holt S."/>
            <person name="Cochrane G."/>
            <person name="Meng A."/>
            <person name="Brown T."/>
            <person name="Cohen L."/>
        </authorList>
    </citation>
    <scope>NUCLEOTIDE SEQUENCE</scope>
    <source>
        <strain evidence="5">CCMP2877</strain>
    </source>
</reference>
<comment type="similarity">
    <text evidence="2">Belongs to the fucoxanthin chlorophyll protein family.</text>
</comment>
<dbReference type="Pfam" id="PF00504">
    <property type="entry name" value="Chloroa_b-bind"/>
    <property type="match status" value="1"/>
</dbReference>
<organism evidence="5">
    <name type="scientific">Phaeomonas parva</name>
    <dbReference type="NCBI Taxonomy" id="124430"/>
    <lineage>
        <taxon>Eukaryota</taxon>
        <taxon>Sar</taxon>
        <taxon>Stramenopiles</taxon>
        <taxon>Ochrophyta</taxon>
        <taxon>Pinguiophyceae</taxon>
        <taxon>Pinguiochrysidales</taxon>
        <taxon>Pinguiochrysidaceae</taxon>
        <taxon>Phaeomonas</taxon>
    </lineage>
</organism>